<evidence type="ECO:0000313" key="5">
    <source>
        <dbReference type="EMBL" id="TLP92380.1"/>
    </source>
</evidence>
<feature type="compositionally biased region" description="Polar residues" evidence="3">
    <location>
        <begin position="1"/>
        <end position="12"/>
    </location>
</feature>
<name>A0A5R9B6X9_9MICC</name>
<dbReference type="OrthoDB" id="9792858at2"/>
<dbReference type="InterPro" id="IPR012349">
    <property type="entry name" value="Split_barrel_FMN-bd"/>
</dbReference>
<sequence length="194" mass="20863">MTLTAQTATNDAHPTDPLTDTWRPSAAVDGRELRRTIRSYPSGITVITTSMGSHDVGMTVSSFTEVSQNPPLVLVCLTRSVSSLPAFRTGAPMAINILAHDQEDVAMSFAGQRDEDRFSCVECVQSPEGTPVIQGASAWLSTHIARIIDGGDHVILLAHVNHFYDGQKSPLLYHRGRIHAEVGASLTKKDEGAG</sequence>
<feature type="region of interest" description="Disordered" evidence="3">
    <location>
        <begin position="1"/>
        <end position="23"/>
    </location>
</feature>
<evidence type="ECO:0000259" key="4">
    <source>
        <dbReference type="SMART" id="SM00903"/>
    </source>
</evidence>
<evidence type="ECO:0000256" key="2">
    <source>
        <dbReference type="ARBA" id="ARBA00023002"/>
    </source>
</evidence>
<evidence type="ECO:0000313" key="6">
    <source>
        <dbReference type="Proteomes" id="UP000310458"/>
    </source>
</evidence>
<gene>
    <name evidence="5" type="ORF">FEF26_14735</name>
</gene>
<dbReference type="SMART" id="SM00903">
    <property type="entry name" value="Flavin_Reduct"/>
    <property type="match status" value="1"/>
</dbReference>
<reference evidence="5 6" key="1">
    <citation type="submission" date="2019-05" db="EMBL/GenBank/DDBJ databases">
        <title>Nesterenkonia sp. GY074 isolated from the Southern Atlantic Ocean.</title>
        <authorList>
            <person name="Zhang G."/>
        </authorList>
    </citation>
    <scope>NUCLEOTIDE SEQUENCE [LARGE SCALE GENOMIC DNA]</scope>
    <source>
        <strain evidence="5 6">GY074</strain>
    </source>
</reference>
<dbReference type="EMBL" id="VAVZ01000064">
    <property type="protein sequence ID" value="TLP92380.1"/>
    <property type="molecule type" value="Genomic_DNA"/>
</dbReference>
<dbReference type="InterPro" id="IPR002563">
    <property type="entry name" value="Flavin_Rdtase-like_dom"/>
</dbReference>
<organism evidence="5 6">
    <name type="scientific">Nesterenkonia salmonea</name>
    <dbReference type="NCBI Taxonomy" id="1804987"/>
    <lineage>
        <taxon>Bacteria</taxon>
        <taxon>Bacillati</taxon>
        <taxon>Actinomycetota</taxon>
        <taxon>Actinomycetes</taxon>
        <taxon>Micrococcales</taxon>
        <taxon>Micrococcaceae</taxon>
        <taxon>Nesterenkonia</taxon>
    </lineage>
</organism>
<dbReference type="AlphaFoldDB" id="A0A5R9B6X9"/>
<dbReference type="Pfam" id="PF01613">
    <property type="entry name" value="Flavin_Reduct"/>
    <property type="match status" value="1"/>
</dbReference>
<dbReference type="PANTHER" id="PTHR30466">
    <property type="entry name" value="FLAVIN REDUCTASE"/>
    <property type="match status" value="1"/>
</dbReference>
<dbReference type="SUPFAM" id="SSF50475">
    <property type="entry name" value="FMN-binding split barrel"/>
    <property type="match status" value="1"/>
</dbReference>
<accession>A0A5R9B6X9</accession>
<evidence type="ECO:0000256" key="3">
    <source>
        <dbReference type="SAM" id="MobiDB-lite"/>
    </source>
</evidence>
<keyword evidence="6" id="KW-1185">Reference proteome</keyword>
<dbReference type="InterPro" id="IPR050268">
    <property type="entry name" value="NADH-dep_flavin_reductase"/>
</dbReference>
<feature type="domain" description="Flavin reductase like" evidence="4">
    <location>
        <begin position="37"/>
        <end position="180"/>
    </location>
</feature>
<dbReference type="GO" id="GO:0042602">
    <property type="term" value="F:riboflavin reductase (NADPH) activity"/>
    <property type="evidence" value="ECO:0007669"/>
    <property type="project" value="TreeGrafter"/>
</dbReference>
<dbReference type="GO" id="GO:0010181">
    <property type="term" value="F:FMN binding"/>
    <property type="evidence" value="ECO:0007669"/>
    <property type="project" value="InterPro"/>
</dbReference>
<dbReference type="RefSeq" id="WP_138254295.1">
    <property type="nucleotide sequence ID" value="NZ_VAVZ01000064.1"/>
</dbReference>
<dbReference type="PANTHER" id="PTHR30466:SF11">
    <property type="entry name" value="FLAVIN-DEPENDENT MONOOXYGENASE, REDUCTASE SUBUNIT HSAB"/>
    <property type="match status" value="1"/>
</dbReference>
<keyword evidence="2" id="KW-0560">Oxidoreductase</keyword>
<evidence type="ECO:0000256" key="1">
    <source>
        <dbReference type="ARBA" id="ARBA00008898"/>
    </source>
</evidence>
<comment type="similarity">
    <text evidence="1">Belongs to the non-flavoprotein flavin reductase family.</text>
</comment>
<proteinExistence type="inferred from homology"/>
<protein>
    <submittedName>
        <fullName evidence="5">Flavin reductase</fullName>
    </submittedName>
</protein>
<comment type="caution">
    <text evidence="5">The sequence shown here is derived from an EMBL/GenBank/DDBJ whole genome shotgun (WGS) entry which is preliminary data.</text>
</comment>
<dbReference type="Proteomes" id="UP000310458">
    <property type="component" value="Unassembled WGS sequence"/>
</dbReference>
<dbReference type="Gene3D" id="2.30.110.10">
    <property type="entry name" value="Electron Transport, Fmn-binding Protein, Chain A"/>
    <property type="match status" value="1"/>
</dbReference>